<keyword evidence="4" id="KW-1185">Reference proteome</keyword>
<evidence type="ECO:0000259" key="2">
    <source>
        <dbReference type="Pfam" id="PF22554"/>
    </source>
</evidence>
<feature type="domain" description="TY-Chap central" evidence="1">
    <location>
        <begin position="134"/>
        <end position="258"/>
    </location>
</feature>
<dbReference type="InterPro" id="IPR054342">
    <property type="entry name" value="TY-Chap_C"/>
</dbReference>
<name>A0A239ICZ1_9NOCA</name>
<accession>A0A239ICZ1</accession>
<dbReference type="Pfam" id="PF22551">
    <property type="entry name" value="TY-Chap1"/>
    <property type="match status" value="1"/>
</dbReference>
<evidence type="ECO:0000259" key="1">
    <source>
        <dbReference type="Pfam" id="PF22551"/>
    </source>
</evidence>
<reference evidence="4" key="1">
    <citation type="submission" date="2017-06" db="EMBL/GenBank/DDBJ databases">
        <authorList>
            <person name="Varghese N."/>
            <person name="Submissions S."/>
        </authorList>
    </citation>
    <scope>NUCLEOTIDE SEQUENCE [LARGE SCALE GENOMIC DNA]</scope>
    <source>
        <strain evidence="4">JCM 23211</strain>
    </source>
</reference>
<dbReference type="Proteomes" id="UP000198327">
    <property type="component" value="Unassembled WGS sequence"/>
</dbReference>
<dbReference type="Pfam" id="PF22554">
    <property type="entry name" value="Chap-C"/>
    <property type="match status" value="1"/>
</dbReference>
<gene>
    <name evidence="3" type="ORF">SAMN05421642_1072</name>
</gene>
<dbReference type="InterPro" id="IPR054343">
    <property type="entry name" value="TY-Chap_M"/>
</dbReference>
<evidence type="ECO:0000313" key="3">
    <source>
        <dbReference type="EMBL" id="SNS91441.1"/>
    </source>
</evidence>
<sequence>MSTFEAEELDRSTDDDWRTFSSRLADHLIDDSDDVVLDPAFSPSGTPPREIRFRRTSADTIECTITTASDTRTIEKSTARVDHLVALAVAELRGTWNVVHPAFLAGLDRAPEMRLGDADDYDATSCVTAAHESDLERIVRQCLRAVTGSDIEVSPDGNFAISLGTITAYVYVADRTEVRVHAPIVERISGRTRAAELVSDLNRRHPRLKFLLVDDRVHVTVSIDASPFVPQHLDDALHRVAEFVGRVDEQFADHMGGAIACGAVAAPAAGSVTYAGDNNDDVPPQLMTLLELDSVADGAVDVEVVVSVCGPDREKIASYESFCSEQARTWRECARDAEERGDVDTMSECEAEAVPWDRIVSILRLVLRTVAFFDNA</sequence>
<evidence type="ECO:0008006" key="5">
    <source>
        <dbReference type="Google" id="ProtNLM"/>
    </source>
</evidence>
<proteinExistence type="predicted"/>
<dbReference type="RefSeq" id="WP_089246805.1">
    <property type="nucleotide sequence ID" value="NZ_FZOW01000007.1"/>
</dbReference>
<evidence type="ECO:0000313" key="4">
    <source>
        <dbReference type="Proteomes" id="UP000198327"/>
    </source>
</evidence>
<organism evidence="3 4">
    <name type="scientific">Rhodococcoides kyotonense</name>
    <dbReference type="NCBI Taxonomy" id="398843"/>
    <lineage>
        <taxon>Bacteria</taxon>
        <taxon>Bacillati</taxon>
        <taxon>Actinomycetota</taxon>
        <taxon>Actinomycetes</taxon>
        <taxon>Mycobacteriales</taxon>
        <taxon>Nocardiaceae</taxon>
        <taxon>Rhodococcoides</taxon>
    </lineage>
</organism>
<dbReference type="Gene3D" id="3.30.1460.10">
    <property type="match status" value="1"/>
</dbReference>
<feature type="domain" description="TY-Chap C-terminal" evidence="2">
    <location>
        <begin position="280"/>
        <end position="370"/>
    </location>
</feature>
<dbReference type="AlphaFoldDB" id="A0A239ICZ1"/>
<dbReference type="OrthoDB" id="4772408at2"/>
<dbReference type="EMBL" id="FZOW01000007">
    <property type="protein sequence ID" value="SNS91441.1"/>
    <property type="molecule type" value="Genomic_DNA"/>
</dbReference>
<protein>
    <recommendedName>
        <fullName evidence="5">YbjN domain-containing protein</fullName>
    </recommendedName>
</protein>